<sequence length="290" mass="32941">MSLVKTHRASASTEYYPKVQPRSSSERDNSFLLHTALKAASTDMAHRLLNYASLDKMDCEASCILIALANHNNNHHPPSKKGEKEKTMIHEKRKMSSTVVEEEKTIVVLPNKQRKPSLVKEAVVQANQNNNNPLKNDPMMLLMAAAEVVEGSREKKRLSEKRISKSSLGNPYHPRDTKVPMCESKQHNFSRQYHSMKQNPKIKQNALHAYITYMIYNDLAHGSPSRNTHAMDHNKHHPWYSPPVPSTTTFLEDKKSSSPIISRPLTAFLWNDTSSALERNMILPPLSLNK</sequence>
<dbReference type="AlphaFoldDB" id="A0A9P6YHI8"/>
<feature type="compositionally biased region" description="Basic and acidic residues" evidence="1">
    <location>
        <begin position="80"/>
        <end position="90"/>
    </location>
</feature>
<organism evidence="2 3">
    <name type="scientific">Rhizopus oryzae</name>
    <name type="common">Mucormycosis agent</name>
    <name type="synonym">Rhizopus arrhizus var. delemar</name>
    <dbReference type="NCBI Taxonomy" id="64495"/>
    <lineage>
        <taxon>Eukaryota</taxon>
        <taxon>Fungi</taxon>
        <taxon>Fungi incertae sedis</taxon>
        <taxon>Mucoromycota</taxon>
        <taxon>Mucoromycotina</taxon>
        <taxon>Mucoromycetes</taxon>
        <taxon>Mucorales</taxon>
        <taxon>Mucorineae</taxon>
        <taxon>Rhizopodaceae</taxon>
        <taxon>Rhizopus</taxon>
    </lineage>
</organism>
<evidence type="ECO:0000256" key="1">
    <source>
        <dbReference type="SAM" id="MobiDB-lite"/>
    </source>
</evidence>
<dbReference type="OrthoDB" id="2246292at2759"/>
<proteinExistence type="predicted"/>
<comment type="caution">
    <text evidence="2">The sequence shown here is derived from an EMBL/GenBank/DDBJ whole genome shotgun (WGS) entry which is preliminary data.</text>
</comment>
<evidence type="ECO:0000313" key="3">
    <source>
        <dbReference type="Proteomes" id="UP000717996"/>
    </source>
</evidence>
<dbReference type="EMBL" id="JAANIT010000347">
    <property type="protein sequence ID" value="KAG1548708.1"/>
    <property type="molecule type" value="Genomic_DNA"/>
</dbReference>
<feature type="region of interest" description="Disordered" evidence="1">
    <location>
        <begin position="1"/>
        <end position="27"/>
    </location>
</feature>
<protein>
    <submittedName>
        <fullName evidence="2">Uncharacterized protein</fullName>
    </submittedName>
</protein>
<feature type="region of interest" description="Disordered" evidence="1">
    <location>
        <begin position="71"/>
        <end position="97"/>
    </location>
</feature>
<dbReference type="Proteomes" id="UP000717996">
    <property type="component" value="Unassembled WGS sequence"/>
</dbReference>
<gene>
    <name evidence="2" type="ORF">G6F51_003499</name>
</gene>
<evidence type="ECO:0000313" key="2">
    <source>
        <dbReference type="EMBL" id="KAG1548708.1"/>
    </source>
</evidence>
<reference evidence="2" key="1">
    <citation type="journal article" date="2020" name="Microb. Genom.">
        <title>Genetic diversity of clinical and environmental Mucorales isolates obtained from an investigation of mucormycosis cases among solid organ transplant recipients.</title>
        <authorList>
            <person name="Nguyen M.H."/>
            <person name="Kaul D."/>
            <person name="Muto C."/>
            <person name="Cheng S.J."/>
            <person name="Richter R.A."/>
            <person name="Bruno V.M."/>
            <person name="Liu G."/>
            <person name="Beyhan S."/>
            <person name="Sundermann A.J."/>
            <person name="Mounaud S."/>
            <person name="Pasculle A.W."/>
            <person name="Nierman W.C."/>
            <person name="Driscoll E."/>
            <person name="Cumbie R."/>
            <person name="Clancy C.J."/>
            <person name="Dupont C.L."/>
        </authorList>
    </citation>
    <scope>NUCLEOTIDE SEQUENCE</scope>
    <source>
        <strain evidence="2">GL16</strain>
    </source>
</reference>
<name>A0A9P6YHI8_RHIOR</name>
<accession>A0A9P6YHI8</accession>
<feature type="region of interest" description="Disordered" evidence="1">
    <location>
        <begin position="153"/>
        <end position="180"/>
    </location>
</feature>